<dbReference type="EC" id="3.6.4.13" evidence="6"/>
<feature type="region of interest" description="Disordered" evidence="7">
    <location>
        <begin position="352"/>
        <end position="375"/>
    </location>
</feature>
<dbReference type="EMBL" id="JARGEI010000003">
    <property type="protein sequence ID" value="KAJ8734184.1"/>
    <property type="molecule type" value="Genomic_DNA"/>
</dbReference>
<dbReference type="PROSITE" id="PS00039">
    <property type="entry name" value="DEAD_ATP_HELICASE"/>
    <property type="match status" value="1"/>
</dbReference>
<proteinExistence type="inferred from homology"/>
<dbReference type="SUPFAM" id="SSF52540">
    <property type="entry name" value="P-loop containing nucleoside triphosphate hydrolases"/>
    <property type="match status" value="1"/>
</dbReference>
<feature type="compositionally biased region" description="Basic and acidic residues" evidence="7">
    <location>
        <begin position="532"/>
        <end position="544"/>
    </location>
</feature>
<feature type="region of interest" description="Disordered" evidence="7">
    <location>
        <begin position="723"/>
        <end position="759"/>
    </location>
</feature>
<feature type="compositionally biased region" description="Basic and acidic residues" evidence="7">
    <location>
        <begin position="429"/>
        <end position="470"/>
    </location>
</feature>
<keyword evidence="5 6" id="KW-0694">RNA-binding</keyword>
<feature type="domain" description="Helicase ATP-binding" evidence="8">
    <location>
        <begin position="181"/>
        <end position="416"/>
    </location>
</feature>
<dbReference type="GO" id="GO:0003724">
    <property type="term" value="F:RNA helicase activity"/>
    <property type="evidence" value="ECO:0007669"/>
    <property type="project" value="UniProtKB-EC"/>
</dbReference>
<keyword evidence="2 6" id="KW-0378">Hydrolase</keyword>
<dbReference type="InterPro" id="IPR011545">
    <property type="entry name" value="DEAD/DEAH_box_helicase_dom"/>
</dbReference>
<dbReference type="InterPro" id="IPR014001">
    <property type="entry name" value="Helicase_ATP-bd"/>
</dbReference>
<dbReference type="InterPro" id="IPR000629">
    <property type="entry name" value="RNA-helicase_DEAD-box_CS"/>
</dbReference>
<feature type="region of interest" description="Disordered" evidence="7">
    <location>
        <begin position="1"/>
        <end position="31"/>
    </location>
</feature>
<comment type="catalytic activity">
    <reaction evidence="6">
        <text>ATP + H2O = ADP + phosphate + H(+)</text>
        <dbReference type="Rhea" id="RHEA:13065"/>
        <dbReference type="ChEBI" id="CHEBI:15377"/>
        <dbReference type="ChEBI" id="CHEBI:15378"/>
        <dbReference type="ChEBI" id="CHEBI:30616"/>
        <dbReference type="ChEBI" id="CHEBI:43474"/>
        <dbReference type="ChEBI" id="CHEBI:456216"/>
        <dbReference type="EC" id="3.6.4.13"/>
    </reaction>
</comment>
<feature type="compositionally biased region" description="Acidic residues" evidence="7">
    <location>
        <begin position="737"/>
        <end position="759"/>
    </location>
</feature>
<evidence type="ECO:0000256" key="5">
    <source>
        <dbReference type="ARBA" id="ARBA00022884"/>
    </source>
</evidence>
<dbReference type="SMART" id="SM00487">
    <property type="entry name" value="DEXDc"/>
    <property type="match status" value="1"/>
</dbReference>
<evidence type="ECO:0000256" key="6">
    <source>
        <dbReference type="RuleBase" id="RU365068"/>
    </source>
</evidence>
<keyword evidence="1 6" id="KW-0547">Nucleotide-binding</keyword>
<evidence type="ECO:0000256" key="2">
    <source>
        <dbReference type="ARBA" id="ARBA00022801"/>
    </source>
</evidence>
<dbReference type="SMART" id="SM01178">
    <property type="entry name" value="DUF4217"/>
    <property type="match status" value="1"/>
</dbReference>
<dbReference type="InterPro" id="IPR027417">
    <property type="entry name" value="P-loop_NTPase"/>
</dbReference>
<comment type="similarity">
    <text evidence="6">Belongs to the DEAD box helicase family.</text>
</comment>
<dbReference type="CDD" id="cd17949">
    <property type="entry name" value="DEADc_DDX31"/>
    <property type="match status" value="1"/>
</dbReference>
<feature type="domain" description="Helicase C-terminal" evidence="9">
    <location>
        <begin position="677"/>
        <end position="880"/>
    </location>
</feature>
<feature type="region of interest" description="Disordered" evidence="7">
    <location>
        <begin position="960"/>
        <end position="1034"/>
    </location>
</feature>
<sequence>MDDLQLNISVPKKDKKKSSAPQKNAGEYKFISNPKFTGKTIARKRPQNLAAANRAVLKNAEGPPKKVAKPSPPVVDKSDDLGAKLRDLSENKGKYQGKNYQDLSDTIQLKQNKPRSGGWISSLFKNNPQVPRIGQRAIKPIVEQVFTGKTFTDLDIHPHSVANLQQNMGLKELMTVQQNAIPVILRGRDVLIRSQTGSGKTLAYALPIIEGLQAIRPKISRNDGIRVIVVIPTRELAVQTYELFIKLVKPFHWIVPGLLSGGQKRKAEKARLRKGINILVGTPGRINDHLRHTASFNFAKTGCLVLDEADRLLDMGYEKDVAAIVKAIEDHKKAATYDPIALMKQNVKKKIPDEDDAKAASLNGTNESSEAKSEEIKHHLTDVFLSKEKQTILLSATLTKAVENLAGITLVDPVFVDTSEGKAVIADSLKTDKPTPSKNVTESKSKPEVKITPEKPKPEKSKPVKEIEKVPEEEDDDDDDSDEEGEEEKSDEEGAEDEEDGGDEEGEEDDEDDSDEESDDDDDEEEQEEEETPRPVEKNAEARRGLKAFTGLNHKELFKSEDTKNSTKSNTAPQPKVAAAKVATAKVDDDSDSDSDYEYFKAQRDHELKNPKVEKEDGSEEEEGSDDDEDEPAPAVNTFAAAVKSAVVEDELVLPASVNQTFLVVPMKLRLVTLVGLIVEHCIVNKRGGKMIVFVATLEMVDYLSDLIETALTAKDAKVKKKNQVAPKAKKRKSGDDNVDDDKDASSSDEEDFKVEYEEPTEGGLVPVDLDMFSLHGSMPHEQRMEVFKQFRAARNGVLICTDVAARGIDVPRVDLVLQFCVPASATDYVHRVGRTGRAAQVGAAVLFLLPSEARFIRHLEEKRIRLRQGDESRALEALRTVVPAAATPQRAAVAVQARLEHTAHTSRDWLLRASRAYTSWVRFYAGYPRDVKEYLDSRQLHLGHAAKAFALRDAPATLARRVKSNPTNKDKPNNRLTVHEDEEKKRPGFPKAKFGSFGPRGSKQSSMHTASEFDSGLPSADQSQPKNKKKKNK</sequence>
<comment type="function">
    <text evidence="6">RNA helicase.</text>
</comment>
<feature type="compositionally biased region" description="Acidic residues" evidence="7">
    <location>
        <begin position="617"/>
        <end position="632"/>
    </location>
</feature>
<feature type="region of interest" description="Disordered" evidence="7">
    <location>
        <begin position="50"/>
        <end position="80"/>
    </location>
</feature>
<evidence type="ECO:0000256" key="3">
    <source>
        <dbReference type="ARBA" id="ARBA00022806"/>
    </source>
</evidence>
<dbReference type="GO" id="GO:0005524">
    <property type="term" value="F:ATP binding"/>
    <property type="evidence" value="ECO:0007669"/>
    <property type="project" value="UniProtKB-UniRule"/>
</dbReference>
<evidence type="ECO:0000313" key="11">
    <source>
        <dbReference type="Proteomes" id="UP001231518"/>
    </source>
</evidence>
<organism evidence="10 11">
    <name type="scientific">Mythimna separata</name>
    <name type="common">Oriental armyworm</name>
    <name type="synonym">Pseudaletia separata</name>
    <dbReference type="NCBI Taxonomy" id="271217"/>
    <lineage>
        <taxon>Eukaryota</taxon>
        <taxon>Metazoa</taxon>
        <taxon>Ecdysozoa</taxon>
        <taxon>Arthropoda</taxon>
        <taxon>Hexapoda</taxon>
        <taxon>Insecta</taxon>
        <taxon>Pterygota</taxon>
        <taxon>Neoptera</taxon>
        <taxon>Endopterygota</taxon>
        <taxon>Lepidoptera</taxon>
        <taxon>Glossata</taxon>
        <taxon>Ditrysia</taxon>
        <taxon>Noctuoidea</taxon>
        <taxon>Noctuidae</taxon>
        <taxon>Noctuinae</taxon>
        <taxon>Hadenini</taxon>
        <taxon>Mythimna</taxon>
    </lineage>
</organism>
<protein>
    <recommendedName>
        <fullName evidence="6">ATP-dependent RNA helicase</fullName>
        <ecNumber evidence="6">3.6.4.13</ecNumber>
    </recommendedName>
</protein>
<dbReference type="CDD" id="cd18787">
    <property type="entry name" value="SF2_C_DEAD"/>
    <property type="match status" value="1"/>
</dbReference>
<dbReference type="AlphaFoldDB" id="A0AAD8E0T3"/>
<dbReference type="Pfam" id="PF13959">
    <property type="entry name" value="CTE_SPB4"/>
    <property type="match status" value="1"/>
</dbReference>
<name>A0AAD8E0T3_MYTSE</name>
<dbReference type="Gene3D" id="3.40.50.300">
    <property type="entry name" value="P-loop containing nucleotide triphosphate hydrolases"/>
    <property type="match status" value="2"/>
</dbReference>
<dbReference type="PROSITE" id="PS51192">
    <property type="entry name" value="HELICASE_ATP_BIND_1"/>
    <property type="match status" value="1"/>
</dbReference>
<evidence type="ECO:0000313" key="10">
    <source>
        <dbReference type="EMBL" id="KAJ8734184.1"/>
    </source>
</evidence>
<dbReference type="InterPro" id="IPR025313">
    <property type="entry name" value="SPB4-like_CTE"/>
</dbReference>
<dbReference type="SMART" id="SM00490">
    <property type="entry name" value="HELICc"/>
    <property type="match status" value="1"/>
</dbReference>
<feature type="region of interest" description="Disordered" evidence="7">
    <location>
        <begin position="427"/>
        <end position="633"/>
    </location>
</feature>
<keyword evidence="11" id="KW-1185">Reference proteome</keyword>
<dbReference type="Pfam" id="PF00271">
    <property type="entry name" value="Helicase_C"/>
    <property type="match status" value="1"/>
</dbReference>
<dbReference type="InterPro" id="IPR001650">
    <property type="entry name" value="Helicase_C-like"/>
</dbReference>
<dbReference type="PANTHER" id="PTHR24031">
    <property type="entry name" value="RNA HELICASE"/>
    <property type="match status" value="1"/>
</dbReference>
<feature type="compositionally biased region" description="Basic and acidic residues" evidence="7">
    <location>
        <begin position="969"/>
        <end position="987"/>
    </location>
</feature>
<reference evidence="10" key="1">
    <citation type="submission" date="2023-03" db="EMBL/GenBank/DDBJ databases">
        <title>Chromosome-level genomes of two armyworms, Mythimna separata and Mythimna loreyi, provide insights into the biosynthesis and reception of sex pheromones.</title>
        <authorList>
            <person name="Zhao H."/>
        </authorList>
    </citation>
    <scope>NUCLEOTIDE SEQUENCE</scope>
    <source>
        <strain evidence="10">BeijingLab</strain>
        <tissue evidence="10">Pupa</tissue>
    </source>
</reference>
<gene>
    <name evidence="10" type="ORF">PYW07_014735</name>
</gene>
<evidence type="ECO:0000256" key="7">
    <source>
        <dbReference type="SAM" id="MobiDB-lite"/>
    </source>
</evidence>
<feature type="compositionally biased region" description="Acidic residues" evidence="7">
    <location>
        <begin position="471"/>
        <end position="531"/>
    </location>
</feature>
<evidence type="ECO:0000256" key="4">
    <source>
        <dbReference type="ARBA" id="ARBA00022840"/>
    </source>
</evidence>
<dbReference type="Proteomes" id="UP001231518">
    <property type="component" value="Chromosome 5"/>
</dbReference>
<keyword evidence="3 6" id="KW-0347">Helicase</keyword>
<feature type="compositionally biased region" description="Low complexity" evidence="7">
    <location>
        <begin position="576"/>
        <end position="585"/>
    </location>
</feature>
<keyword evidence="4 6" id="KW-0067">ATP-binding</keyword>
<dbReference type="PROSITE" id="PS51194">
    <property type="entry name" value="HELICASE_CTER"/>
    <property type="match status" value="1"/>
</dbReference>
<dbReference type="GO" id="GO:0003723">
    <property type="term" value="F:RNA binding"/>
    <property type="evidence" value="ECO:0007669"/>
    <property type="project" value="UniProtKB-UniRule"/>
</dbReference>
<feature type="compositionally biased region" description="Basic and acidic residues" evidence="7">
    <location>
        <begin position="598"/>
        <end position="616"/>
    </location>
</feature>
<dbReference type="Pfam" id="PF00270">
    <property type="entry name" value="DEAD"/>
    <property type="match status" value="1"/>
</dbReference>
<evidence type="ECO:0000256" key="1">
    <source>
        <dbReference type="ARBA" id="ARBA00022741"/>
    </source>
</evidence>
<dbReference type="GO" id="GO:0016787">
    <property type="term" value="F:hydrolase activity"/>
    <property type="evidence" value="ECO:0007669"/>
    <property type="project" value="UniProtKB-KW"/>
</dbReference>
<accession>A0AAD8E0T3</accession>
<comment type="caution">
    <text evidence="10">The sequence shown here is derived from an EMBL/GenBank/DDBJ whole genome shotgun (WGS) entry which is preliminary data.</text>
</comment>
<evidence type="ECO:0000259" key="8">
    <source>
        <dbReference type="PROSITE" id="PS51192"/>
    </source>
</evidence>
<feature type="compositionally biased region" description="Basic and acidic residues" evidence="7">
    <location>
        <begin position="553"/>
        <end position="565"/>
    </location>
</feature>
<feature type="compositionally biased region" description="Basic residues" evidence="7">
    <location>
        <begin position="723"/>
        <end position="733"/>
    </location>
</feature>
<evidence type="ECO:0000259" key="9">
    <source>
        <dbReference type="PROSITE" id="PS51194"/>
    </source>
</evidence>
<comment type="domain">
    <text evidence="6">The Q motif is unique to and characteristic of the DEAD box family of RNA helicases and controls ATP binding and hydrolysis.</text>
</comment>